<organism evidence="2">
    <name type="scientific">mine drainage metagenome</name>
    <dbReference type="NCBI Taxonomy" id="410659"/>
    <lineage>
        <taxon>unclassified sequences</taxon>
        <taxon>metagenomes</taxon>
        <taxon>ecological metagenomes</taxon>
    </lineage>
</organism>
<protein>
    <recommendedName>
        <fullName evidence="3">DUF2970 domain-containing protein</fullName>
    </recommendedName>
</protein>
<evidence type="ECO:0008006" key="3">
    <source>
        <dbReference type="Google" id="ProtNLM"/>
    </source>
</evidence>
<evidence type="ECO:0000313" key="2">
    <source>
        <dbReference type="EMBL" id="OIR06799.1"/>
    </source>
</evidence>
<keyword evidence="1" id="KW-0812">Transmembrane</keyword>
<dbReference type="AlphaFoldDB" id="A0A1J5SEH4"/>
<feature type="transmembrane region" description="Helical" evidence="1">
    <location>
        <begin position="44"/>
        <end position="67"/>
    </location>
</feature>
<keyword evidence="1" id="KW-1133">Transmembrane helix</keyword>
<sequence>MKDQSPERSGKFFQAARTIFWAFFGVRRRKHGEFDVANLKPAQIVVAGILGGAVFVLVLLTVVRFVVMSHGATN</sequence>
<reference evidence="2" key="1">
    <citation type="submission" date="2016-10" db="EMBL/GenBank/DDBJ databases">
        <title>Sequence of Gallionella enrichment culture.</title>
        <authorList>
            <person name="Poehlein A."/>
            <person name="Muehling M."/>
            <person name="Daniel R."/>
        </authorList>
    </citation>
    <scope>NUCLEOTIDE SEQUENCE</scope>
</reference>
<comment type="caution">
    <text evidence="2">The sequence shown here is derived from an EMBL/GenBank/DDBJ whole genome shotgun (WGS) entry which is preliminary data.</text>
</comment>
<dbReference type="InterPro" id="IPR021344">
    <property type="entry name" value="DUF2970"/>
</dbReference>
<name>A0A1J5SEH4_9ZZZZ</name>
<gene>
    <name evidence="2" type="ORF">GALL_110470</name>
</gene>
<keyword evidence="1" id="KW-0472">Membrane</keyword>
<accession>A0A1J5SEH4</accession>
<proteinExistence type="predicted"/>
<dbReference type="EMBL" id="MLJW01000041">
    <property type="protein sequence ID" value="OIR06799.1"/>
    <property type="molecule type" value="Genomic_DNA"/>
</dbReference>
<evidence type="ECO:0000256" key="1">
    <source>
        <dbReference type="SAM" id="Phobius"/>
    </source>
</evidence>
<dbReference type="Pfam" id="PF11174">
    <property type="entry name" value="DUF2970"/>
    <property type="match status" value="1"/>
</dbReference>